<dbReference type="InterPro" id="IPR050659">
    <property type="entry name" value="Peptidase_M24B"/>
</dbReference>
<evidence type="ECO:0000256" key="2">
    <source>
        <dbReference type="ARBA" id="ARBA00022801"/>
    </source>
</evidence>
<feature type="domain" description="Creatinase N-terminal" evidence="4">
    <location>
        <begin position="20"/>
        <end position="148"/>
    </location>
</feature>
<dbReference type="Gene3D" id="3.90.230.10">
    <property type="entry name" value="Creatinase/methionine aminopeptidase superfamily"/>
    <property type="match status" value="1"/>
</dbReference>
<dbReference type="InterPro" id="IPR000587">
    <property type="entry name" value="Creatinase_N"/>
</dbReference>
<feature type="domain" description="Peptidase M24" evidence="3">
    <location>
        <begin position="158"/>
        <end position="360"/>
    </location>
</feature>
<evidence type="ECO:0000259" key="4">
    <source>
        <dbReference type="Pfam" id="PF01321"/>
    </source>
</evidence>
<dbReference type="GO" id="GO:0046872">
    <property type="term" value="F:metal ion binding"/>
    <property type="evidence" value="ECO:0007669"/>
    <property type="project" value="UniProtKB-KW"/>
</dbReference>
<protein>
    <submittedName>
        <fullName evidence="5">Unannotated protein</fullName>
    </submittedName>
</protein>
<evidence type="ECO:0000256" key="1">
    <source>
        <dbReference type="ARBA" id="ARBA00022723"/>
    </source>
</evidence>
<dbReference type="PROSITE" id="PS00491">
    <property type="entry name" value="PROLINE_PEPTIDASE"/>
    <property type="match status" value="1"/>
</dbReference>
<keyword evidence="1" id="KW-0479">Metal-binding</keyword>
<dbReference type="PANTHER" id="PTHR46112">
    <property type="entry name" value="AMINOPEPTIDASE"/>
    <property type="match status" value="1"/>
</dbReference>
<keyword evidence="2" id="KW-0378">Hydrolase</keyword>
<evidence type="ECO:0000259" key="3">
    <source>
        <dbReference type="Pfam" id="PF00557"/>
    </source>
</evidence>
<dbReference type="InterPro" id="IPR000994">
    <property type="entry name" value="Pept_M24"/>
</dbReference>
<name>A0A6J6GAP3_9ZZZZ</name>
<dbReference type="GO" id="GO:0016787">
    <property type="term" value="F:hydrolase activity"/>
    <property type="evidence" value="ECO:0007669"/>
    <property type="project" value="UniProtKB-KW"/>
</dbReference>
<reference evidence="5" key="1">
    <citation type="submission" date="2020-05" db="EMBL/GenBank/DDBJ databases">
        <authorList>
            <person name="Chiriac C."/>
            <person name="Salcher M."/>
            <person name="Ghai R."/>
            <person name="Kavagutti S V."/>
        </authorList>
    </citation>
    <scope>NUCLEOTIDE SEQUENCE</scope>
</reference>
<dbReference type="InterPro" id="IPR029149">
    <property type="entry name" value="Creatin/AminoP/Spt16_N"/>
</dbReference>
<dbReference type="SUPFAM" id="SSF55920">
    <property type="entry name" value="Creatinase/aminopeptidase"/>
    <property type="match status" value="1"/>
</dbReference>
<dbReference type="Pfam" id="PF01321">
    <property type="entry name" value="Creatinase_N"/>
    <property type="match status" value="1"/>
</dbReference>
<dbReference type="InterPro" id="IPR001131">
    <property type="entry name" value="Peptidase_M24B_aminopep-P_CS"/>
</dbReference>
<dbReference type="EMBL" id="CAEZUP010000002">
    <property type="protein sequence ID" value="CAB4596244.1"/>
    <property type="molecule type" value="Genomic_DNA"/>
</dbReference>
<dbReference type="SUPFAM" id="SSF53092">
    <property type="entry name" value="Creatinase/prolidase N-terminal domain"/>
    <property type="match status" value="1"/>
</dbReference>
<gene>
    <name evidence="5" type="ORF">UFOPK1835_00075</name>
</gene>
<proteinExistence type="predicted"/>
<sequence length="375" mass="38796">MVESIAERLSSLPAMATGGRVARLSDHFEAERIGALLVTSATNIRYLTGFTGSAGIALVTPSDFVLVTDGRYATQAPRQIAESGCGARVEISSTDQRAIIAGIIAAGSISTIGLEADHVTWSAQQKFGSDWFPGLDLVATKGIIEKLRRSKDAGELARIEVAAMIADAALASLRSTLDDGPTELEFAGELDAAMRRLGATKPSFETIVASGPNSALPHARPSSRRIVEGDLVVIDFGAVVDGYCSDMTRTIAVGEIDDTSSRMIEVVAAAQAAGVAAVRPGIAAREVDATCRRIIDDAGWAAAFSHGTGHGVGLDIHEAPGVGSTSDATLAVGDVVTVEPGVYLPAHGGVRIEDTVVVTPEGCRPLTHSTKVSAP</sequence>
<accession>A0A6J6GAP3</accession>
<organism evidence="5">
    <name type="scientific">freshwater metagenome</name>
    <dbReference type="NCBI Taxonomy" id="449393"/>
    <lineage>
        <taxon>unclassified sequences</taxon>
        <taxon>metagenomes</taxon>
        <taxon>ecological metagenomes</taxon>
    </lineage>
</organism>
<dbReference type="Pfam" id="PF00557">
    <property type="entry name" value="Peptidase_M24"/>
    <property type="match status" value="1"/>
</dbReference>
<dbReference type="Gene3D" id="3.40.350.10">
    <property type="entry name" value="Creatinase/prolidase N-terminal domain"/>
    <property type="match status" value="1"/>
</dbReference>
<evidence type="ECO:0000313" key="5">
    <source>
        <dbReference type="EMBL" id="CAB4596244.1"/>
    </source>
</evidence>
<dbReference type="PANTHER" id="PTHR46112:SF8">
    <property type="entry name" value="CYTOPLASMIC PEPTIDASE PEPQ-RELATED"/>
    <property type="match status" value="1"/>
</dbReference>
<dbReference type="InterPro" id="IPR036005">
    <property type="entry name" value="Creatinase/aminopeptidase-like"/>
</dbReference>
<dbReference type="AlphaFoldDB" id="A0A6J6GAP3"/>